<dbReference type="EMBL" id="BEXA01000001">
    <property type="protein sequence ID" value="GAY72363.1"/>
    <property type="molecule type" value="Genomic_DNA"/>
</dbReference>
<keyword evidence="2" id="KW-1185">Reference proteome</keyword>
<evidence type="ECO:0000313" key="1">
    <source>
        <dbReference type="EMBL" id="GAY72363.1"/>
    </source>
</evidence>
<dbReference type="AlphaFoldDB" id="A0A401FJ16"/>
<proteinExistence type="predicted"/>
<protein>
    <submittedName>
        <fullName evidence="1">Uncharacterized protein</fullName>
    </submittedName>
</protein>
<organism evidence="1 2">
    <name type="scientific">Lentilactobacillus kosonis</name>
    <dbReference type="NCBI Taxonomy" id="2810561"/>
    <lineage>
        <taxon>Bacteria</taxon>
        <taxon>Bacillati</taxon>
        <taxon>Bacillota</taxon>
        <taxon>Bacilli</taxon>
        <taxon>Lactobacillales</taxon>
        <taxon>Lactobacillaceae</taxon>
        <taxon>Lentilactobacillus</taxon>
    </lineage>
</organism>
<gene>
    <name evidence="1" type="ORF">NBRC111893_509</name>
</gene>
<name>A0A401FJ16_9LACO</name>
<evidence type="ECO:0000313" key="2">
    <source>
        <dbReference type="Proteomes" id="UP000286974"/>
    </source>
</evidence>
<reference evidence="1 2" key="1">
    <citation type="submission" date="2017-11" db="EMBL/GenBank/DDBJ databases">
        <title>Draft Genome Sequence of Lactobacillus curieae NBRC 111893 isolated from Koso, a Japanese sugar-Vegetable Fermented Beverage.</title>
        <authorList>
            <person name="Chiou T.Y."/>
            <person name="Oshima K."/>
            <person name="Suda W."/>
            <person name="Hattori M."/>
            <person name="Takahashi T."/>
        </authorList>
    </citation>
    <scope>NUCLEOTIDE SEQUENCE [LARGE SCALE GENOMIC DNA]</scope>
    <source>
        <strain evidence="1 2">NBRC111893</strain>
    </source>
</reference>
<accession>A0A401FJ16</accession>
<comment type="caution">
    <text evidence="1">The sequence shown here is derived from an EMBL/GenBank/DDBJ whole genome shotgun (WGS) entry which is preliminary data.</text>
</comment>
<sequence>MIRTINGLEDYQSGSIYFQGDKIIPNEKNLQKLRQKSGWYFKVTICFLI</sequence>
<dbReference type="Proteomes" id="UP000286974">
    <property type="component" value="Unassembled WGS sequence"/>
</dbReference>